<evidence type="ECO:0000256" key="2">
    <source>
        <dbReference type="ARBA" id="ARBA00022801"/>
    </source>
</evidence>
<evidence type="ECO:0000313" key="5">
    <source>
        <dbReference type="EMBL" id="PVI00097.1"/>
    </source>
</evidence>
<evidence type="ECO:0000256" key="3">
    <source>
        <dbReference type="SAM" id="SignalP"/>
    </source>
</evidence>
<keyword evidence="2 5" id="KW-0378">Hydrolase</keyword>
<keyword evidence="6" id="KW-1185">Reference proteome</keyword>
<evidence type="ECO:0000256" key="1">
    <source>
        <dbReference type="ARBA" id="ARBA00010088"/>
    </source>
</evidence>
<feature type="signal peptide" evidence="3">
    <location>
        <begin position="1"/>
        <end position="22"/>
    </location>
</feature>
<evidence type="ECO:0000313" key="6">
    <source>
        <dbReference type="Proteomes" id="UP000244855"/>
    </source>
</evidence>
<dbReference type="SUPFAM" id="SSF53474">
    <property type="entry name" value="alpha/beta-Hydrolases"/>
    <property type="match status" value="1"/>
</dbReference>
<dbReference type="EMBL" id="KZ805379">
    <property type="protein sequence ID" value="PVI00097.1"/>
    <property type="molecule type" value="Genomic_DNA"/>
</dbReference>
<protein>
    <submittedName>
        <fullName evidence="5">Alpha/beta-hydrolase</fullName>
    </submittedName>
</protein>
<dbReference type="GO" id="GO:0016787">
    <property type="term" value="F:hydrolase activity"/>
    <property type="evidence" value="ECO:0007669"/>
    <property type="project" value="UniProtKB-KW"/>
</dbReference>
<comment type="similarity">
    <text evidence="1">Belongs to the peptidase S33 family.</text>
</comment>
<evidence type="ECO:0000259" key="4">
    <source>
        <dbReference type="Pfam" id="PF08386"/>
    </source>
</evidence>
<gene>
    <name evidence="5" type="ORF">DM02DRAFT_728804</name>
</gene>
<dbReference type="InterPro" id="IPR029058">
    <property type="entry name" value="AB_hydrolase_fold"/>
</dbReference>
<dbReference type="PANTHER" id="PTHR43248:SF25">
    <property type="entry name" value="AB HYDROLASE-1 DOMAIN-CONTAINING PROTEIN-RELATED"/>
    <property type="match status" value="1"/>
</dbReference>
<dbReference type="InterPro" id="IPR051601">
    <property type="entry name" value="Serine_prot/Carboxylest_S33"/>
</dbReference>
<dbReference type="PANTHER" id="PTHR43248">
    <property type="entry name" value="2-SUCCINYL-6-HYDROXY-2,4-CYCLOHEXADIENE-1-CARBOXYLATE SYNTHASE"/>
    <property type="match status" value="1"/>
</dbReference>
<accession>A0A2V1DPL0</accession>
<keyword evidence="3" id="KW-0732">Signal</keyword>
<sequence>MALKDTLLSLSLLMGIASVGYGAPLQRTQNTTMTYDFKDIKPSRELNWQPCFESFKCTKLTVPLQYDDPEQGDIDIAYIRYDSKNGSAQDIMYNPGGPGASGVDSLIDGVESFVELFGTEYNFVSFDPRGVNNSGSSPLSCGNTTEIYYPPTPMNILWKQSKVIGESCTKHNADTTAKFTGTVANVQDMIYFTELQAKANKEDPAKAKIWYVGISYGTIIGQTLAALYPERLGRIILDSNADSVLHYTGYDPTEATDLDVNFEYFFKWCSEAGSDCPLATNTSTASDIRGRYDAALKALDIEPAVVSETDQIITRIDMERKNFDGAYTPTRNYYAIAKRIADFQAGNLTEANFPRSINDGTPGDNSLKIINCVDAAGSYPFKTLDDYETSVNALQNSSNYWWNIFAFGDALQCNGMKILPPKSQTFLEFKETKTSIPILFLNNLGDPITPIKSAFKMSKYFPGSRVLAVDAPGHVAVRGSKCVLKYARSYLKDGSVPPENTVCGIEATPTQIFNAGKKTFEIMLADKK</sequence>
<name>A0A2V1DPL0_9PLEO</name>
<feature type="domain" description="Peptidase S33 tripeptidyl aminopeptidase-like C-terminal" evidence="4">
    <location>
        <begin position="411"/>
        <end position="503"/>
    </location>
</feature>
<dbReference type="OrthoDB" id="425534at2759"/>
<dbReference type="Pfam" id="PF08386">
    <property type="entry name" value="Abhydrolase_4"/>
    <property type="match status" value="1"/>
</dbReference>
<dbReference type="Proteomes" id="UP000244855">
    <property type="component" value="Unassembled WGS sequence"/>
</dbReference>
<dbReference type="AlphaFoldDB" id="A0A2V1DPL0"/>
<feature type="chain" id="PRO_5015976471" evidence="3">
    <location>
        <begin position="23"/>
        <end position="528"/>
    </location>
</feature>
<dbReference type="Gene3D" id="3.40.50.1820">
    <property type="entry name" value="alpha/beta hydrolase"/>
    <property type="match status" value="1"/>
</dbReference>
<dbReference type="InterPro" id="IPR013595">
    <property type="entry name" value="Pept_S33_TAP-like_C"/>
</dbReference>
<reference evidence="5 6" key="1">
    <citation type="journal article" date="2018" name="Sci. Rep.">
        <title>Comparative genomics provides insights into the lifestyle and reveals functional heterogeneity of dark septate endophytic fungi.</title>
        <authorList>
            <person name="Knapp D.G."/>
            <person name="Nemeth J.B."/>
            <person name="Barry K."/>
            <person name="Hainaut M."/>
            <person name="Henrissat B."/>
            <person name="Johnson J."/>
            <person name="Kuo A."/>
            <person name="Lim J.H.P."/>
            <person name="Lipzen A."/>
            <person name="Nolan M."/>
            <person name="Ohm R.A."/>
            <person name="Tamas L."/>
            <person name="Grigoriev I.V."/>
            <person name="Spatafora J.W."/>
            <person name="Nagy L.G."/>
            <person name="Kovacs G.M."/>
        </authorList>
    </citation>
    <scope>NUCLEOTIDE SEQUENCE [LARGE SCALE GENOMIC DNA]</scope>
    <source>
        <strain evidence="5 6">DSE2036</strain>
    </source>
</reference>
<dbReference type="STRING" id="97972.A0A2V1DPL0"/>
<proteinExistence type="inferred from homology"/>
<organism evidence="5 6">
    <name type="scientific">Periconia macrospinosa</name>
    <dbReference type="NCBI Taxonomy" id="97972"/>
    <lineage>
        <taxon>Eukaryota</taxon>
        <taxon>Fungi</taxon>
        <taxon>Dikarya</taxon>
        <taxon>Ascomycota</taxon>
        <taxon>Pezizomycotina</taxon>
        <taxon>Dothideomycetes</taxon>
        <taxon>Pleosporomycetidae</taxon>
        <taxon>Pleosporales</taxon>
        <taxon>Massarineae</taxon>
        <taxon>Periconiaceae</taxon>
        <taxon>Periconia</taxon>
    </lineage>
</organism>